<comment type="caution">
    <text evidence="1">The sequence shown here is derived from an EMBL/GenBank/DDBJ whole genome shotgun (WGS) entry which is preliminary data.</text>
</comment>
<protein>
    <submittedName>
        <fullName evidence="1">Uncharacterized protein</fullName>
    </submittedName>
</protein>
<evidence type="ECO:0000313" key="2">
    <source>
        <dbReference type="Proteomes" id="UP001232063"/>
    </source>
</evidence>
<keyword evidence="2" id="KW-1185">Reference proteome</keyword>
<dbReference type="Proteomes" id="UP001232063">
    <property type="component" value="Unassembled WGS sequence"/>
</dbReference>
<dbReference type="AlphaFoldDB" id="A0AAE3RA69"/>
<evidence type="ECO:0000313" key="1">
    <source>
        <dbReference type="EMBL" id="MDJ1504357.1"/>
    </source>
</evidence>
<name>A0AAE3RA69_9BACT</name>
<proteinExistence type="predicted"/>
<gene>
    <name evidence="1" type="ORF">QNI22_27100</name>
</gene>
<organism evidence="1 2">
    <name type="scientific">Xanthocytophaga agilis</name>
    <dbReference type="NCBI Taxonomy" id="3048010"/>
    <lineage>
        <taxon>Bacteria</taxon>
        <taxon>Pseudomonadati</taxon>
        <taxon>Bacteroidota</taxon>
        <taxon>Cytophagia</taxon>
        <taxon>Cytophagales</taxon>
        <taxon>Rhodocytophagaceae</taxon>
        <taxon>Xanthocytophaga</taxon>
    </lineage>
</organism>
<sequence length="73" mass="8858">MNDTDLTKLIKILNNNYIEWVFSRCWDKLIYIQLVRSKVEICYAYYDAEMGYGFQTAEICDKERYKWVDSLLN</sequence>
<dbReference type="RefSeq" id="WP_314515558.1">
    <property type="nucleotide sequence ID" value="NZ_JASJOU010000011.1"/>
</dbReference>
<reference evidence="1" key="1">
    <citation type="submission" date="2023-05" db="EMBL/GenBank/DDBJ databases">
        <authorList>
            <person name="Zhang X."/>
        </authorList>
    </citation>
    <scope>NUCLEOTIDE SEQUENCE</scope>
    <source>
        <strain evidence="1">BD1B2-1</strain>
    </source>
</reference>
<dbReference type="EMBL" id="JASJOU010000011">
    <property type="protein sequence ID" value="MDJ1504357.1"/>
    <property type="molecule type" value="Genomic_DNA"/>
</dbReference>
<accession>A0AAE3RA69</accession>